<dbReference type="RefSeq" id="WP_135402919.1">
    <property type="nucleotide sequence ID" value="NZ_SRME01000003.1"/>
</dbReference>
<accession>A0A4Z0W1M8</accession>
<evidence type="ECO:0000256" key="1">
    <source>
        <dbReference type="ARBA" id="ARBA00023015"/>
    </source>
</evidence>
<dbReference type="PANTHER" id="PTHR42756">
    <property type="entry name" value="TRANSCRIPTIONAL REGULATOR, MARR"/>
    <property type="match status" value="1"/>
</dbReference>
<dbReference type="Gene3D" id="1.10.10.10">
    <property type="entry name" value="Winged helix-like DNA-binding domain superfamily/Winged helix DNA-binding domain"/>
    <property type="match status" value="1"/>
</dbReference>
<dbReference type="GO" id="GO:0003700">
    <property type="term" value="F:DNA-binding transcription factor activity"/>
    <property type="evidence" value="ECO:0007669"/>
    <property type="project" value="InterPro"/>
</dbReference>
<organism evidence="5 6">
    <name type="scientific">Geotoga petraea</name>
    <dbReference type="NCBI Taxonomy" id="28234"/>
    <lineage>
        <taxon>Bacteria</taxon>
        <taxon>Thermotogati</taxon>
        <taxon>Thermotogota</taxon>
        <taxon>Thermotogae</taxon>
        <taxon>Petrotogales</taxon>
        <taxon>Petrotogaceae</taxon>
        <taxon>Geotoga</taxon>
    </lineage>
</organism>
<dbReference type="InterPro" id="IPR036390">
    <property type="entry name" value="WH_DNA-bd_sf"/>
</dbReference>
<protein>
    <submittedName>
        <fullName evidence="5">MarR family transcriptional regulator</fullName>
    </submittedName>
</protein>
<dbReference type="PROSITE" id="PS50995">
    <property type="entry name" value="HTH_MARR_2"/>
    <property type="match status" value="1"/>
</dbReference>
<comment type="caution">
    <text evidence="5">The sequence shown here is derived from an EMBL/GenBank/DDBJ whole genome shotgun (WGS) entry which is preliminary data.</text>
</comment>
<dbReference type="PRINTS" id="PR00598">
    <property type="entry name" value="HTHMARR"/>
</dbReference>
<dbReference type="InterPro" id="IPR000835">
    <property type="entry name" value="HTH_MarR-typ"/>
</dbReference>
<dbReference type="OrthoDB" id="49580at2"/>
<keyword evidence="1" id="KW-0805">Transcription regulation</keyword>
<evidence type="ECO:0000313" key="5">
    <source>
        <dbReference type="EMBL" id="TGG87990.1"/>
    </source>
</evidence>
<gene>
    <name evidence="5" type="ORF">E4650_06505</name>
</gene>
<evidence type="ECO:0000313" key="6">
    <source>
        <dbReference type="Proteomes" id="UP000297288"/>
    </source>
</evidence>
<feature type="domain" description="HTH marR-type" evidence="4">
    <location>
        <begin position="5"/>
        <end position="137"/>
    </location>
</feature>
<reference evidence="5 6" key="1">
    <citation type="submission" date="2019-04" db="EMBL/GenBank/DDBJ databases">
        <title>Draft genome sequence data and analysis of a Fermenting Bacterium, Geotoga petraea strain HO-Geo1, isolated from heavy-oil petroleum reservoir in Russia.</title>
        <authorList>
            <person name="Grouzdev D.S."/>
            <person name="Semenova E.M."/>
            <person name="Sokolova D.S."/>
            <person name="Tourova T.P."/>
            <person name="Poltaraus A.B."/>
            <person name="Nazina T.N."/>
        </authorList>
    </citation>
    <scope>NUCLEOTIDE SEQUENCE [LARGE SCALE GENOMIC DNA]</scope>
    <source>
        <strain evidence="5 6">HO-Geo1</strain>
    </source>
</reference>
<dbReference type="PANTHER" id="PTHR42756:SF1">
    <property type="entry name" value="TRANSCRIPTIONAL REPRESSOR OF EMRAB OPERON"/>
    <property type="match status" value="1"/>
</dbReference>
<name>A0A4Z0W1M8_9BACT</name>
<evidence type="ECO:0000256" key="2">
    <source>
        <dbReference type="ARBA" id="ARBA00023125"/>
    </source>
</evidence>
<dbReference type="Pfam" id="PF01047">
    <property type="entry name" value="MarR"/>
    <property type="match status" value="1"/>
</dbReference>
<dbReference type="GO" id="GO:0003677">
    <property type="term" value="F:DNA binding"/>
    <property type="evidence" value="ECO:0007669"/>
    <property type="project" value="UniProtKB-KW"/>
</dbReference>
<dbReference type="AlphaFoldDB" id="A0A4Z0W1M8"/>
<dbReference type="InterPro" id="IPR036388">
    <property type="entry name" value="WH-like_DNA-bd_sf"/>
</dbReference>
<dbReference type="EMBL" id="SRME01000003">
    <property type="protein sequence ID" value="TGG87990.1"/>
    <property type="molecule type" value="Genomic_DNA"/>
</dbReference>
<dbReference type="SMART" id="SM00347">
    <property type="entry name" value="HTH_MARR"/>
    <property type="match status" value="1"/>
</dbReference>
<keyword evidence="2" id="KW-0238">DNA-binding</keyword>
<evidence type="ECO:0000259" key="4">
    <source>
        <dbReference type="PROSITE" id="PS50995"/>
    </source>
</evidence>
<dbReference type="SUPFAM" id="SSF46785">
    <property type="entry name" value="Winged helix' DNA-binding domain"/>
    <property type="match status" value="1"/>
</dbReference>
<dbReference type="Proteomes" id="UP000297288">
    <property type="component" value="Unassembled WGS sequence"/>
</dbReference>
<keyword evidence="3" id="KW-0804">Transcription</keyword>
<proteinExistence type="predicted"/>
<sequence>MENKALEIVKNLKGIMDLFRKAVKNEFKDKNLTSSQVMVIAILSHRKEMKTSELSKELGLSNSTVSGIVDRLEEKKLIERIRSKEDRRVIKVRVNKEFKTSMASKYMDVEEKITNIINKSPKEDIDFILKGLENLKKLLEEEIKE</sequence>
<evidence type="ECO:0000256" key="3">
    <source>
        <dbReference type="ARBA" id="ARBA00023163"/>
    </source>
</evidence>